<accession>A0A0B4EQZ2</accession>
<dbReference type="EMBL" id="AUZI01000012">
    <property type="protein sequence ID" value="KID49410.1"/>
    <property type="molecule type" value="Genomic_DNA"/>
</dbReference>
<dbReference type="Proteomes" id="UP000031184">
    <property type="component" value="Unassembled WGS sequence"/>
</dbReference>
<name>A0A0B4EQZ2_9FUSO</name>
<proteinExistence type="predicted"/>
<evidence type="ECO:0000313" key="1">
    <source>
        <dbReference type="EMBL" id="KID49410.1"/>
    </source>
</evidence>
<organism evidence="1 2">
    <name type="scientific">Fusobacterium necrophorum subsp. funduliforme B35</name>
    <dbReference type="NCBI Taxonomy" id="1226633"/>
    <lineage>
        <taxon>Bacteria</taxon>
        <taxon>Fusobacteriati</taxon>
        <taxon>Fusobacteriota</taxon>
        <taxon>Fusobacteriia</taxon>
        <taxon>Fusobacteriales</taxon>
        <taxon>Fusobacteriaceae</taxon>
        <taxon>Fusobacterium</taxon>
    </lineage>
</organism>
<gene>
    <name evidence="1" type="ORF">C095_04485</name>
</gene>
<evidence type="ECO:0000313" key="2">
    <source>
        <dbReference type="Proteomes" id="UP000031184"/>
    </source>
</evidence>
<protein>
    <submittedName>
        <fullName evidence="1">Uncharacterized protein</fullName>
    </submittedName>
</protein>
<comment type="caution">
    <text evidence="1">The sequence shown here is derived from an EMBL/GenBank/DDBJ whole genome shotgun (WGS) entry which is preliminary data.</text>
</comment>
<reference evidence="1 2" key="1">
    <citation type="submission" date="2013-08" db="EMBL/GenBank/DDBJ databases">
        <title>An opportunistic ruminal bacterium that causes liver abscesses in cattle.</title>
        <authorList>
            <person name="Benahmed F.H."/>
            <person name="Rasmussen M."/>
            <person name="Harbottle H."/>
            <person name="Soppet D."/>
            <person name="Nagaraja T.G."/>
            <person name="Davidson M."/>
        </authorList>
    </citation>
    <scope>NUCLEOTIDE SEQUENCE [LARGE SCALE GENOMIC DNA]</scope>
    <source>
        <strain evidence="1 2">B35</strain>
    </source>
</reference>
<dbReference type="AlphaFoldDB" id="A0A0B4EQZ2"/>
<dbReference type="PATRIC" id="fig|1226633.4.peg.911"/>
<sequence>MIVHFLDYEIQSNNYSTREMKEIFDEKIDLEDG</sequence>